<keyword evidence="3" id="KW-1185">Reference proteome</keyword>
<organism evidence="2 3">
    <name type="scientific">Diacronema lutheri</name>
    <name type="common">Unicellular marine alga</name>
    <name type="synonym">Monochrysis lutheri</name>
    <dbReference type="NCBI Taxonomy" id="2081491"/>
    <lineage>
        <taxon>Eukaryota</taxon>
        <taxon>Haptista</taxon>
        <taxon>Haptophyta</taxon>
        <taxon>Pavlovophyceae</taxon>
        <taxon>Pavlovales</taxon>
        <taxon>Pavlovaceae</taxon>
        <taxon>Diacronema</taxon>
    </lineage>
</organism>
<dbReference type="GO" id="GO:0004683">
    <property type="term" value="F:calcium/calmodulin-dependent protein kinase activity"/>
    <property type="evidence" value="ECO:0007669"/>
    <property type="project" value="InterPro"/>
</dbReference>
<name>A0A8J5XQJ0_DIALT</name>
<dbReference type="GO" id="GO:0005516">
    <property type="term" value="F:calmodulin binding"/>
    <property type="evidence" value="ECO:0007669"/>
    <property type="project" value="InterPro"/>
</dbReference>
<sequence>MSNAPTPRKHHTEKEEEEIVMSTLRRLLTAIDHGDYDTYCELNDAALTAFEPEAHGALVEGLTFHKLYLSCAARDSRSPTFCAQSTIASPRFQLLGENHALVAYTRLSQRVGADGVPHENATNETRVFGREGANGEWICLHFHRSPVS</sequence>
<dbReference type="Pfam" id="PF08332">
    <property type="entry name" value="CaMKII_AD"/>
    <property type="match status" value="1"/>
</dbReference>
<dbReference type="InterPro" id="IPR032710">
    <property type="entry name" value="NTF2-like_dom_sf"/>
</dbReference>
<feature type="domain" description="Calcium/calmodulin-dependent protein kinase II association-domain" evidence="1">
    <location>
        <begin position="20"/>
        <end position="147"/>
    </location>
</feature>
<protein>
    <recommendedName>
        <fullName evidence="1">Calcium/calmodulin-dependent protein kinase II association-domain domain-containing protein</fullName>
    </recommendedName>
</protein>
<dbReference type="InterPro" id="IPR013543">
    <property type="entry name" value="Ca/CaM-dep_prot_kinase-assoc"/>
</dbReference>
<dbReference type="EMBL" id="JAGTXO010000009">
    <property type="protein sequence ID" value="KAG8465990.1"/>
    <property type="molecule type" value="Genomic_DNA"/>
</dbReference>
<dbReference type="OrthoDB" id="442176at2759"/>
<dbReference type="AlphaFoldDB" id="A0A8J5XQJ0"/>
<dbReference type="OMA" id="SITCFEP"/>
<evidence type="ECO:0000313" key="3">
    <source>
        <dbReference type="Proteomes" id="UP000751190"/>
    </source>
</evidence>
<dbReference type="Gene3D" id="3.10.450.50">
    <property type="match status" value="1"/>
</dbReference>
<dbReference type="Proteomes" id="UP000751190">
    <property type="component" value="Unassembled WGS sequence"/>
</dbReference>
<comment type="caution">
    <text evidence="2">The sequence shown here is derived from an EMBL/GenBank/DDBJ whole genome shotgun (WGS) entry which is preliminary data.</text>
</comment>
<evidence type="ECO:0000313" key="2">
    <source>
        <dbReference type="EMBL" id="KAG8465990.1"/>
    </source>
</evidence>
<proteinExistence type="predicted"/>
<reference evidence="2" key="1">
    <citation type="submission" date="2021-05" db="EMBL/GenBank/DDBJ databases">
        <title>The genome of the haptophyte Pavlova lutheri (Diacronema luteri, Pavlovales) - a model for lipid biosynthesis in eukaryotic algae.</title>
        <authorList>
            <person name="Hulatt C.J."/>
            <person name="Posewitz M.C."/>
        </authorList>
    </citation>
    <scope>NUCLEOTIDE SEQUENCE</scope>
    <source>
        <strain evidence="2">NIVA-4/92</strain>
    </source>
</reference>
<dbReference type="SUPFAM" id="SSF54427">
    <property type="entry name" value="NTF2-like"/>
    <property type="match status" value="1"/>
</dbReference>
<evidence type="ECO:0000259" key="1">
    <source>
        <dbReference type="Pfam" id="PF08332"/>
    </source>
</evidence>
<gene>
    <name evidence="2" type="ORF">KFE25_005560</name>
</gene>
<accession>A0A8J5XQJ0</accession>